<dbReference type="GO" id="GO:0051726">
    <property type="term" value="P:regulation of cell cycle"/>
    <property type="evidence" value="ECO:0007669"/>
    <property type="project" value="TreeGrafter"/>
</dbReference>
<organism evidence="1">
    <name type="scientific">Diabrotica virgifera virgifera</name>
    <name type="common">western corn rootworm</name>
    <dbReference type="NCBI Taxonomy" id="50390"/>
    <lineage>
        <taxon>Eukaryota</taxon>
        <taxon>Metazoa</taxon>
        <taxon>Ecdysozoa</taxon>
        <taxon>Arthropoda</taxon>
        <taxon>Hexapoda</taxon>
        <taxon>Insecta</taxon>
        <taxon>Pterygota</taxon>
        <taxon>Neoptera</taxon>
        <taxon>Endopterygota</taxon>
        <taxon>Coleoptera</taxon>
        <taxon>Polyphaga</taxon>
        <taxon>Cucujiformia</taxon>
        <taxon>Chrysomeloidea</taxon>
        <taxon>Chrysomelidae</taxon>
        <taxon>Galerucinae</taxon>
        <taxon>Diabroticina</taxon>
        <taxon>Diabroticites</taxon>
        <taxon>Diabrotica</taxon>
    </lineage>
</organism>
<dbReference type="InParanoid" id="A0A6P7FZ11"/>
<dbReference type="GO" id="GO:0005634">
    <property type="term" value="C:nucleus"/>
    <property type="evidence" value="ECO:0007669"/>
    <property type="project" value="TreeGrafter"/>
</dbReference>
<dbReference type="RefSeq" id="XP_028141804.1">
    <property type="nucleotide sequence ID" value="XM_028286003.1"/>
</dbReference>
<proteinExistence type="predicted"/>
<protein>
    <submittedName>
        <fullName evidence="1">Baculoviral IAP repeat-containing protein 3-like</fullName>
    </submittedName>
</protein>
<dbReference type="PANTHER" id="PTHR10044:SF139">
    <property type="entry name" value="DEATH-ASSOCIATED INHIBITOR OF APOPTOSIS 2"/>
    <property type="match status" value="1"/>
</dbReference>
<dbReference type="PANTHER" id="PTHR10044">
    <property type="entry name" value="INHIBITOR OF APOPTOSIS"/>
    <property type="match status" value="1"/>
</dbReference>
<accession>A0A6P7FZ11</accession>
<dbReference type="SMART" id="SM00238">
    <property type="entry name" value="BIR"/>
    <property type="match status" value="1"/>
</dbReference>
<dbReference type="Gene3D" id="1.10.1170.10">
    <property type="entry name" value="Inhibitor Of Apoptosis Protein (2mihbC-IAP-1), Chain A"/>
    <property type="match status" value="1"/>
</dbReference>
<dbReference type="Pfam" id="PF00653">
    <property type="entry name" value="BIR"/>
    <property type="match status" value="1"/>
</dbReference>
<dbReference type="KEGG" id="dvv:114335719"/>
<name>A0A6P7FZ11_DIAVI</name>
<dbReference type="CDD" id="cd00022">
    <property type="entry name" value="BIR"/>
    <property type="match status" value="1"/>
</dbReference>
<gene>
    <name evidence="1" type="primary">LOC114335719</name>
</gene>
<dbReference type="SUPFAM" id="SSF57924">
    <property type="entry name" value="Inhibitor of apoptosis (IAP) repeat"/>
    <property type="match status" value="1"/>
</dbReference>
<sequence length="149" mass="17277">MCLEVFTLNVEDFYSRLSTFNNWKGKKSEVELAACGFYFLQVEDIVKCFKCGVEIYKWESNDNIIEDHKKFSPECTFLKRVYPIFSKINNNKETLSEKKINMPVPVKYKCPKCGGETEINNTNCMSCHKEYFKSKSGAKNVPSSIFVDM</sequence>
<dbReference type="InterPro" id="IPR050784">
    <property type="entry name" value="IAP"/>
</dbReference>
<dbReference type="OrthoDB" id="5855668at2759"/>
<dbReference type="GO" id="GO:0005737">
    <property type="term" value="C:cytoplasm"/>
    <property type="evidence" value="ECO:0007669"/>
    <property type="project" value="TreeGrafter"/>
</dbReference>
<reference evidence="1" key="1">
    <citation type="submission" date="2025-08" db="UniProtKB">
        <authorList>
            <consortium name="RefSeq"/>
        </authorList>
    </citation>
    <scope>IDENTIFICATION</scope>
    <source>
        <tissue evidence="1">Whole insect</tissue>
    </source>
</reference>
<evidence type="ECO:0000313" key="1">
    <source>
        <dbReference type="RefSeq" id="XP_028141804.1"/>
    </source>
</evidence>
<dbReference type="InterPro" id="IPR001370">
    <property type="entry name" value="BIR_rpt"/>
</dbReference>
<dbReference type="AlphaFoldDB" id="A0A6P7FZ11"/>
<dbReference type="PROSITE" id="PS50143">
    <property type="entry name" value="BIR_REPEAT_2"/>
    <property type="match status" value="1"/>
</dbReference>